<keyword evidence="3" id="KW-1185">Reference proteome</keyword>
<evidence type="ECO:0000313" key="2">
    <source>
        <dbReference type="EMBL" id="KAJ8881208.1"/>
    </source>
</evidence>
<gene>
    <name evidence="2" type="ORF">PR048_017682</name>
</gene>
<name>A0ABQ9HA85_9NEOP</name>
<accession>A0ABQ9HA85</accession>
<dbReference type="Proteomes" id="UP001159363">
    <property type="component" value="Chromosome 5"/>
</dbReference>
<proteinExistence type="predicted"/>
<feature type="region of interest" description="Disordered" evidence="1">
    <location>
        <begin position="26"/>
        <end position="63"/>
    </location>
</feature>
<feature type="region of interest" description="Disordered" evidence="1">
    <location>
        <begin position="184"/>
        <end position="213"/>
    </location>
</feature>
<protein>
    <submittedName>
        <fullName evidence="2">Uncharacterized protein</fullName>
    </submittedName>
</protein>
<evidence type="ECO:0000256" key="1">
    <source>
        <dbReference type="SAM" id="MobiDB-lite"/>
    </source>
</evidence>
<feature type="region of interest" description="Disordered" evidence="1">
    <location>
        <begin position="105"/>
        <end position="128"/>
    </location>
</feature>
<comment type="caution">
    <text evidence="2">The sequence shown here is derived from an EMBL/GenBank/DDBJ whole genome shotgun (WGS) entry which is preliminary data.</text>
</comment>
<sequence>MRDVYECVCCRVNPLFDDEVHGRKERRAAVSQAGDSDSPHKSSSSGYGSPRYHSSSDYSSGTEEINGQRVYVGSRAPASLRHDALTVLEQNVAFVKSILVAARRQRRRPPQLSPIPEGSLDHAIPRPVWPRRPRRDAVAATPCPVVDDALLVYATVSLPPPTEDVLRELSDSLTRGLDAFRIATVDSRSEGSPTTRNAPVSSRPPPPPEDVLRELSDTLSRGLGALRAASADSSSGEGSPTTRKLPSVPPAPGNTSSSEGSPTARKTPASGPPPKESDDDTQPRESTTTSSRASSSGFSDATPSPLANSARLYGSLHRSRSPGAYEKLGAPAAGNKEGCPGDDQCDRSLWTTYVGTGVVKGDVRLKADTKCYYVSTSTCLLVTSQSLCACSSYTLSRN</sequence>
<dbReference type="EMBL" id="JARBHB010000006">
    <property type="protein sequence ID" value="KAJ8881208.1"/>
    <property type="molecule type" value="Genomic_DNA"/>
</dbReference>
<feature type="compositionally biased region" description="Low complexity" evidence="1">
    <location>
        <begin position="286"/>
        <end position="302"/>
    </location>
</feature>
<feature type="region of interest" description="Disordered" evidence="1">
    <location>
        <begin position="227"/>
        <end position="307"/>
    </location>
</feature>
<organism evidence="2 3">
    <name type="scientific">Dryococelus australis</name>
    <dbReference type="NCBI Taxonomy" id="614101"/>
    <lineage>
        <taxon>Eukaryota</taxon>
        <taxon>Metazoa</taxon>
        <taxon>Ecdysozoa</taxon>
        <taxon>Arthropoda</taxon>
        <taxon>Hexapoda</taxon>
        <taxon>Insecta</taxon>
        <taxon>Pterygota</taxon>
        <taxon>Neoptera</taxon>
        <taxon>Polyneoptera</taxon>
        <taxon>Phasmatodea</taxon>
        <taxon>Verophasmatodea</taxon>
        <taxon>Anareolatae</taxon>
        <taxon>Phasmatidae</taxon>
        <taxon>Eurycanthinae</taxon>
        <taxon>Dryococelus</taxon>
    </lineage>
</organism>
<feature type="compositionally biased region" description="Low complexity" evidence="1">
    <location>
        <begin position="41"/>
        <end position="60"/>
    </location>
</feature>
<reference evidence="2 3" key="1">
    <citation type="submission" date="2023-02" db="EMBL/GenBank/DDBJ databases">
        <title>LHISI_Scaffold_Assembly.</title>
        <authorList>
            <person name="Stuart O.P."/>
            <person name="Cleave R."/>
            <person name="Magrath M.J.L."/>
            <person name="Mikheyev A.S."/>
        </authorList>
    </citation>
    <scope>NUCLEOTIDE SEQUENCE [LARGE SCALE GENOMIC DNA]</scope>
    <source>
        <strain evidence="2">Daus_M_001</strain>
        <tissue evidence="2">Leg muscle</tissue>
    </source>
</reference>
<evidence type="ECO:0000313" key="3">
    <source>
        <dbReference type="Proteomes" id="UP001159363"/>
    </source>
</evidence>